<dbReference type="RefSeq" id="WP_183487020.1">
    <property type="nucleotide sequence ID" value="NZ_JBHUOV010000001.1"/>
</dbReference>
<keyword evidence="1" id="KW-0812">Transmembrane</keyword>
<comment type="caution">
    <text evidence="2">The sequence shown here is derived from an EMBL/GenBank/DDBJ whole genome shotgun (WGS) entry which is preliminary data.</text>
</comment>
<evidence type="ECO:0000313" key="2">
    <source>
        <dbReference type="EMBL" id="MFD2823333.1"/>
    </source>
</evidence>
<gene>
    <name evidence="2" type="ORF">ACFS5M_06605</name>
</gene>
<accession>A0ABW5WKW2</accession>
<protein>
    <submittedName>
        <fullName evidence="2">Uncharacterized protein</fullName>
    </submittedName>
</protein>
<keyword evidence="3" id="KW-1185">Reference proteome</keyword>
<proteinExistence type="predicted"/>
<feature type="transmembrane region" description="Helical" evidence="1">
    <location>
        <begin position="7"/>
        <end position="30"/>
    </location>
</feature>
<keyword evidence="1" id="KW-0472">Membrane</keyword>
<evidence type="ECO:0000313" key="3">
    <source>
        <dbReference type="Proteomes" id="UP001597533"/>
    </source>
</evidence>
<sequence>MQLFLKRIGFITLIFISVSMIISIGSLWSLRQSSFYKPSFLVNDIKEKQFDYIILGASTGLTTLNTKTIDSVLQTNGLNLAMDDTALSSQYLMLQHFLAQGKSAKFCILAPSATSFEVDNNEISGNDYRFLPFINSDYVSDYYKAFSKQPAPLLHWSKWVPMLGVSYFNAELFYPSLLTVVTPKKRNRFDDKGNYNYPINNSIDKPIVNTKMLPIDFKNPYANKIKALCELHNIKLICYFSPMQTKKVVTETTGFTIINHSNLLKNEMFFFDEKHVNNNGRYISSIQFANTFKSNYISSLDE</sequence>
<evidence type="ECO:0000256" key="1">
    <source>
        <dbReference type="SAM" id="Phobius"/>
    </source>
</evidence>
<dbReference type="EMBL" id="JBHUOV010000001">
    <property type="protein sequence ID" value="MFD2823333.1"/>
    <property type="molecule type" value="Genomic_DNA"/>
</dbReference>
<dbReference type="Proteomes" id="UP001597533">
    <property type="component" value="Unassembled WGS sequence"/>
</dbReference>
<organism evidence="2 3">
    <name type="scientific">Lacinutrix iliipiscaria</name>
    <dbReference type="NCBI Taxonomy" id="1230532"/>
    <lineage>
        <taxon>Bacteria</taxon>
        <taxon>Pseudomonadati</taxon>
        <taxon>Bacteroidota</taxon>
        <taxon>Flavobacteriia</taxon>
        <taxon>Flavobacteriales</taxon>
        <taxon>Flavobacteriaceae</taxon>
        <taxon>Lacinutrix</taxon>
    </lineage>
</organism>
<reference evidence="3" key="1">
    <citation type="journal article" date="2019" name="Int. J. Syst. Evol. Microbiol.">
        <title>The Global Catalogue of Microorganisms (GCM) 10K type strain sequencing project: providing services to taxonomists for standard genome sequencing and annotation.</title>
        <authorList>
            <consortium name="The Broad Institute Genomics Platform"/>
            <consortium name="The Broad Institute Genome Sequencing Center for Infectious Disease"/>
            <person name="Wu L."/>
            <person name="Ma J."/>
        </authorList>
    </citation>
    <scope>NUCLEOTIDE SEQUENCE [LARGE SCALE GENOMIC DNA]</scope>
    <source>
        <strain evidence="3">KCTC 32141</strain>
    </source>
</reference>
<keyword evidence="1" id="KW-1133">Transmembrane helix</keyword>
<name>A0ABW5WKW2_9FLAO</name>